<evidence type="ECO:0000256" key="2">
    <source>
        <dbReference type="ARBA" id="ARBA00022448"/>
    </source>
</evidence>
<evidence type="ECO:0000256" key="1">
    <source>
        <dbReference type="ARBA" id="ARBA00004651"/>
    </source>
</evidence>
<gene>
    <name evidence="9" type="ORF">BKA19_0607</name>
</gene>
<dbReference type="EMBL" id="SHKV01000001">
    <property type="protein sequence ID" value="RZU30971.1"/>
    <property type="molecule type" value="Genomic_DNA"/>
</dbReference>
<protein>
    <submittedName>
        <fullName evidence="9">Putative MFS family arabinose efflux permease</fullName>
    </submittedName>
</protein>
<feature type="transmembrane region" description="Helical" evidence="7">
    <location>
        <begin position="212"/>
        <end position="238"/>
    </location>
</feature>
<comment type="subcellular location">
    <subcellularLocation>
        <location evidence="1">Cell membrane</location>
        <topology evidence="1">Multi-pass membrane protein</topology>
    </subcellularLocation>
</comment>
<evidence type="ECO:0000256" key="3">
    <source>
        <dbReference type="ARBA" id="ARBA00022475"/>
    </source>
</evidence>
<sequence>MFGGFLGGKVVSTCGMWVQNIAAAVLMYDLTGSNLMVGAVSTAQFVPMLLFSLWAGALTDRIDRRRLLIAGRVMSGVTVVMLATLLLVRGTKGFGGEAVLLVAVFLAGTGWALSMPPMQAMVPALVPARDLEQALALNAVAPSLGRTIGPALGAGLLVLGGPALAFAVAGPAHLAFAVILLAIKPRAAARPSARVRILGGFRYLRADRKAAMLMLGGAAVSFGADPVLTLTPALAAGLGGGDETVGLFATAFGVGAVIAVVALRPLRKVVTLRPLGVYGFWVLAAGLVVVALSPAVGSATAGFVVAGTGFILATVVLTTRIQRRVPDELRGRVMALWGLAFLGTRPAAALLDGLIADAVNVQAAVLTAAVITLISSLLARVSYVER</sequence>
<organism evidence="9 10">
    <name type="scientific">Blastococcus saxobsidens</name>
    <dbReference type="NCBI Taxonomy" id="138336"/>
    <lineage>
        <taxon>Bacteria</taxon>
        <taxon>Bacillati</taxon>
        <taxon>Actinomycetota</taxon>
        <taxon>Actinomycetes</taxon>
        <taxon>Geodermatophilales</taxon>
        <taxon>Geodermatophilaceae</taxon>
        <taxon>Blastococcus</taxon>
    </lineage>
</organism>
<feature type="transmembrane region" description="Helical" evidence="7">
    <location>
        <begin position="244"/>
        <end position="263"/>
    </location>
</feature>
<dbReference type="Proteomes" id="UP000292507">
    <property type="component" value="Unassembled WGS sequence"/>
</dbReference>
<feature type="transmembrane region" description="Helical" evidence="7">
    <location>
        <begin position="35"/>
        <end position="55"/>
    </location>
</feature>
<dbReference type="InterPro" id="IPR036259">
    <property type="entry name" value="MFS_trans_sf"/>
</dbReference>
<dbReference type="PANTHER" id="PTHR23513">
    <property type="entry name" value="INTEGRAL MEMBRANE EFFLUX PROTEIN-RELATED"/>
    <property type="match status" value="1"/>
</dbReference>
<feature type="transmembrane region" description="Helical" evidence="7">
    <location>
        <begin position="333"/>
        <end position="351"/>
    </location>
</feature>
<feature type="transmembrane region" description="Helical" evidence="7">
    <location>
        <begin position="163"/>
        <end position="183"/>
    </location>
</feature>
<evidence type="ECO:0000256" key="4">
    <source>
        <dbReference type="ARBA" id="ARBA00022692"/>
    </source>
</evidence>
<name>A0A4Q7Y4I7_9ACTN</name>
<feature type="transmembrane region" description="Helical" evidence="7">
    <location>
        <begin position="301"/>
        <end position="321"/>
    </location>
</feature>
<feature type="transmembrane region" description="Helical" evidence="7">
    <location>
        <begin position="363"/>
        <end position="383"/>
    </location>
</feature>
<dbReference type="PROSITE" id="PS50850">
    <property type="entry name" value="MFS"/>
    <property type="match status" value="1"/>
</dbReference>
<reference evidence="9 10" key="1">
    <citation type="submission" date="2019-02" db="EMBL/GenBank/DDBJ databases">
        <title>Sequencing the genomes of 1000 actinobacteria strains.</title>
        <authorList>
            <person name="Klenk H.-P."/>
        </authorList>
    </citation>
    <scope>NUCLEOTIDE SEQUENCE [LARGE SCALE GENOMIC DNA]</scope>
    <source>
        <strain evidence="9 10">DSM 44509</strain>
    </source>
</reference>
<keyword evidence="3" id="KW-1003">Cell membrane</keyword>
<evidence type="ECO:0000313" key="9">
    <source>
        <dbReference type="EMBL" id="RZU30971.1"/>
    </source>
</evidence>
<evidence type="ECO:0000259" key="8">
    <source>
        <dbReference type="PROSITE" id="PS50850"/>
    </source>
</evidence>
<keyword evidence="5 7" id="KW-1133">Transmembrane helix</keyword>
<dbReference type="InterPro" id="IPR010290">
    <property type="entry name" value="TM_effector"/>
</dbReference>
<evidence type="ECO:0000256" key="7">
    <source>
        <dbReference type="SAM" id="Phobius"/>
    </source>
</evidence>
<dbReference type="CDD" id="cd06173">
    <property type="entry name" value="MFS_MefA_like"/>
    <property type="match status" value="1"/>
</dbReference>
<keyword evidence="2" id="KW-0813">Transport</keyword>
<feature type="transmembrane region" description="Helical" evidence="7">
    <location>
        <begin position="135"/>
        <end position="157"/>
    </location>
</feature>
<comment type="caution">
    <text evidence="9">The sequence shown here is derived from an EMBL/GenBank/DDBJ whole genome shotgun (WGS) entry which is preliminary data.</text>
</comment>
<dbReference type="Pfam" id="PF05977">
    <property type="entry name" value="MFS_3"/>
    <property type="match status" value="1"/>
</dbReference>
<evidence type="ECO:0000313" key="10">
    <source>
        <dbReference type="Proteomes" id="UP000292507"/>
    </source>
</evidence>
<dbReference type="GO" id="GO:0022857">
    <property type="term" value="F:transmembrane transporter activity"/>
    <property type="evidence" value="ECO:0007669"/>
    <property type="project" value="InterPro"/>
</dbReference>
<dbReference type="Gene3D" id="1.20.1250.20">
    <property type="entry name" value="MFS general substrate transporter like domains"/>
    <property type="match status" value="1"/>
</dbReference>
<feature type="transmembrane region" description="Helical" evidence="7">
    <location>
        <begin position="67"/>
        <end position="88"/>
    </location>
</feature>
<keyword evidence="10" id="KW-1185">Reference proteome</keyword>
<feature type="transmembrane region" description="Helical" evidence="7">
    <location>
        <begin position="94"/>
        <end position="114"/>
    </location>
</feature>
<dbReference type="SUPFAM" id="SSF103473">
    <property type="entry name" value="MFS general substrate transporter"/>
    <property type="match status" value="1"/>
</dbReference>
<evidence type="ECO:0000256" key="6">
    <source>
        <dbReference type="ARBA" id="ARBA00023136"/>
    </source>
</evidence>
<evidence type="ECO:0000256" key="5">
    <source>
        <dbReference type="ARBA" id="ARBA00022989"/>
    </source>
</evidence>
<dbReference type="PANTHER" id="PTHR23513:SF11">
    <property type="entry name" value="STAPHYLOFERRIN A TRANSPORTER"/>
    <property type="match status" value="1"/>
</dbReference>
<feature type="transmembrane region" description="Helical" evidence="7">
    <location>
        <begin position="275"/>
        <end position="295"/>
    </location>
</feature>
<dbReference type="GO" id="GO:0005886">
    <property type="term" value="C:plasma membrane"/>
    <property type="evidence" value="ECO:0007669"/>
    <property type="project" value="UniProtKB-SubCell"/>
</dbReference>
<keyword evidence="6 7" id="KW-0472">Membrane</keyword>
<keyword evidence="4 7" id="KW-0812">Transmembrane</keyword>
<feature type="domain" description="Major facilitator superfamily (MFS) profile" evidence="8">
    <location>
        <begin position="1"/>
        <end position="386"/>
    </location>
</feature>
<dbReference type="AlphaFoldDB" id="A0A4Q7Y4I7"/>
<dbReference type="InterPro" id="IPR020846">
    <property type="entry name" value="MFS_dom"/>
</dbReference>
<accession>A0A4Q7Y4I7</accession>
<proteinExistence type="predicted"/>